<dbReference type="Pfam" id="PF12833">
    <property type="entry name" value="HTH_18"/>
    <property type="match status" value="1"/>
</dbReference>
<comment type="caution">
    <text evidence="6">The sequence shown here is derived from an EMBL/GenBank/DDBJ whole genome shotgun (WGS) entry which is preliminary data.</text>
</comment>
<keyword evidence="4" id="KW-0812">Transmembrane</keyword>
<dbReference type="RefSeq" id="WP_377599729.1">
    <property type="nucleotide sequence ID" value="NZ_JBHUME010000002.1"/>
</dbReference>
<keyword evidence="2" id="KW-0238">DNA-binding</keyword>
<feature type="transmembrane region" description="Helical" evidence="4">
    <location>
        <begin position="302"/>
        <end position="322"/>
    </location>
</feature>
<dbReference type="Gene3D" id="1.10.10.60">
    <property type="entry name" value="Homeodomain-like"/>
    <property type="match status" value="2"/>
</dbReference>
<protein>
    <submittedName>
        <fullName evidence="6">AraC family transcriptional regulator</fullName>
    </submittedName>
</protein>
<dbReference type="Gene3D" id="3.30.450.20">
    <property type="entry name" value="PAS domain"/>
    <property type="match status" value="1"/>
</dbReference>
<dbReference type="Proteomes" id="UP001597541">
    <property type="component" value="Unassembled WGS sequence"/>
</dbReference>
<dbReference type="SMART" id="SM00342">
    <property type="entry name" value="HTH_ARAC"/>
    <property type="match status" value="1"/>
</dbReference>
<evidence type="ECO:0000313" key="6">
    <source>
        <dbReference type="EMBL" id="MFD2611267.1"/>
    </source>
</evidence>
<dbReference type="InterPro" id="IPR018062">
    <property type="entry name" value="HTH_AraC-typ_CS"/>
</dbReference>
<dbReference type="PROSITE" id="PS01124">
    <property type="entry name" value="HTH_ARAC_FAMILY_2"/>
    <property type="match status" value="1"/>
</dbReference>
<organism evidence="6 7">
    <name type="scientific">Paenibacillus gansuensis</name>
    <dbReference type="NCBI Taxonomy" id="306542"/>
    <lineage>
        <taxon>Bacteria</taxon>
        <taxon>Bacillati</taxon>
        <taxon>Bacillota</taxon>
        <taxon>Bacilli</taxon>
        <taxon>Bacillales</taxon>
        <taxon>Paenibacillaceae</taxon>
        <taxon>Paenibacillus</taxon>
    </lineage>
</organism>
<keyword evidence="7" id="KW-1185">Reference proteome</keyword>
<sequence>MKTGSLFRKMIMTLTLFTVVILVVLTYALLSNFEQYATEVLVDSNTKALSQVSYSANYMNDNARSLAFSLFGLDKTNRLMYTSNIADATIDEVEYKRLYAYINTNPFVHSIYIYNSKLNLFLSIADPGVAQSGYIQRGVFSDTDVLARVKHPETVLRSKPVPRTVPIFQGKQKYNVYSYFVYDFATSRDGIQGAVIVNIKTDYLKQIMTTLDQKSNLGEIIIIDQKGNNIGTSQTFAFNESLLDRSFVKSIMKENKEAGSFKDRINGKQVLVSYSVSKDLGWTFINYSDYGKFAQSISRMKWITVSIFLLILLIALSLLYVISRRLYLPIGNLVQEVMRKSGTAQSEHMRDEAGLLSNIFSDFINKARQAETVNRDLMNTKKKEYLRNCLLENHLTIDHAARLSHYRIHLNPSLPFRLVGFKVDRFAAFTSAYDAKDRNLMIYAVSNVVEELFSKHYAVEVIDMEEDFIAAIVQEQASAESGLDHSRIAGLAEDVKQYSHEHFRLSLSAVIGSFEQDFGQLPERGRELAEWANYRLLFGHMATITEEMTANREYAGYELQDSSMKEIMDLLTRGKLEEAKNEYITLMESLQSAPYNIVLSNIFFISHRIFQYLNQVADNSLYRVRFDFHTFIRGVSNAETMEEVHVLFYQLFTQIHERVGDWKKNRTHAITGSIAAIIEKEYADKSLCLDTIADRMNMSKVYVGKLFRDDYGKSVAEYITEVRINQTIELLGKGSRNLNAILDEVGIENKNYFYKLFKAKTGVSLSEYKLKHFSGIIQAGEDM</sequence>
<feature type="domain" description="HTH araC/xylS-type" evidence="5">
    <location>
        <begin position="672"/>
        <end position="771"/>
    </location>
</feature>
<evidence type="ECO:0000259" key="5">
    <source>
        <dbReference type="PROSITE" id="PS01124"/>
    </source>
</evidence>
<evidence type="ECO:0000256" key="4">
    <source>
        <dbReference type="SAM" id="Phobius"/>
    </source>
</evidence>
<keyword evidence="1" id="KW-0805">Transcription regulation</keyword>
<name>A0ABW5P7H1_9BACL</name>
<keyword evidence="4" id="KW-0472">Membrane</keyword>
<evidence type="ECO:0000256" key="3">
    <source>
        <dbReference type="ARBA" id="ARBA00023163"/>
    </source>
</evidence>
<accession>A0ABW5P7H1</accession>
<dbReference type="PANTHER" id="PTHR43280">
    <property type="entry name" value="ARAC-FAMILY TRANSCRIPTIONAL REGULATOR"/>
    <property type="match status" value="1"/>
</dbReference>
<reference evidence="7" key="1">
    <citation type="journal article" date="2019" name="Int. J. Syst. Evol. Microbiol.">
        <title>The Global Catalogue of Microorganisms (GCM) 10K type strain sequencing project: providing services to taxonomists for standard genome sequencing and annotation.</title>
        <authorList>
            <consortium name="The Broad Institute Genomics Platform"/>
            <consortium name="The Broad Institute Genome Sequencing Center for Infectious Disease"/>
            <person name="Wu L."/>
            <person name="Ma J."/>
        </authorList>
    </citation>
    <scope>NUCLEOTIDE SEQUENCE [LARGE SCALE GENOMIC DNA]</scope>
    <source>
        <strain evidence="7">KCTC 3950</strain>
    </source>
</reference>
<keyword evidence="4" id="KW-1133">Transmembrane helix</keyword>
<keyword evidence="3" id="KW-0804">Transcription</keyword>
<dbReference type="EMBL" id="JBHUME010000002">
    <property type="protein sequence ID" value="MFD2611267.1"/>
    <property type="molecule type" value="Genomic_DNA"/>
</dbReference>
<gene>
    <name evidence="6" type="ORF">ACFSUF_02395</name>
</gene>
<dbReference type="InterPro" id="IPR018060">
    <property type="entry name" value="HTH_AraC"/>
</dbReference>
<dbReference type="PROSITE" id="PS00041">
    <property type="entry name" value="HTH_ARAC_FAMILY_1"/>
    <property type="match status" value="1"/>
</dbReference>
<evidence type="ECO:0000256" key="2">
    <source>
        <dbReference type="ARBA" id="ARBA00023125"/>
    </source>
</evidence>
<proteinExistence type="predicted"/>
<evidence type="ECO:0000256" key="1">
    <source>
        <dbReference type="ARBA" id="ARBA00023015"/>
    </source>
</evidence>
<dbReference type="PANTHER" id="PTHR43280:SF2">
    <property type="entry name" value="HTH-TYPE TRANSCRIPTIONAL REGULATOR EXSA"/>
    <property type="match status" value="1"/>
</dbReference>
<evidence type="ECO:0000313" key="7">
    <source>
        <dbReference type="Proteomes" id="UP001597541"/>
    </source>
</evidence>